<dbReference type="EMBL" id="FNOU01000003">
    <property type="protein sequence ID" value="SDX53099.1"/>
    <property type="molecule type" value="Genomic_DNA"/>
</dbReference>
<dbReference type="GO" id="GO:0019305">
    <property type="term" value="P:dTDP-rhamnose biosynthetic process"/>
    <property type="evidence" value="ECO:0007669"/>
    <property type="project" value="UniProtKB-UniPathway"/>
</dbReference>
<comment type="pathway">
    <text evidence="2">Carbohydrate biosynthesis; dTDP-L-rhamnose biosynthesis.</text>
</comment>
<gene>
    <name evidence="4" type="ORF">SAMN04488579_10392</name>
</gene>
<dbReference type="EC" id="1.1.1.133" evidence="2"/>
<dbReference type="Gene3D" id="3.90.25.10">
    <property type="entry name" value="UDP-galactose 4-epimerase, domain 1"/>
    <property type="match status" value="1"/>
</dbReference>
<dbReference type="RefSeq" id="WP_090243341.1">
    <property type="nucleotide sequence ID" value="NZ_FNOU01000003.1"/>
</dbReference>
<protein>
    <recommendedName>
        <fullName evidence="2">dTDP-4-dehydrorhamnose reductase</fullName>
        <ecNumber evidence="2">1.1.1.133</ecNumber>
    </recommendedName>
</protein>
<dbReference type="SUPFAM" id="SSF51735">
    <property type="entry name" value="NAD(P)-binding Rossmann-fold domains"/>
    <property type="match status" value="1"/>
</dbReference>
<dbReference type="Proteomes" id="UP000199652">
    <property type="component" value="Unassembled WGS sequence"/>
</dbReference>
<sequence>MKVFITGSNGQLGRELSRQLQAKCIDYSGYDIPELDITNKEQTAALIQKEAPDIIINCGAMTNVDGCESNGVGAERVNADGPKNLAEIARDLDLVLVQVSTDYVFDGEGISVNGAKRPYEETDAIDPQTVYGVSKAHGEAYVSEITPKHFIVRTAWLYGDGNNFVKTMLRLAESHDHITVVADQIGSPTSTVDLATAILNLIETKAYGTYHATCEGQCSWYDFAKKIFELCDIDIQVDPVSSEEYVSPTPRPKYSVLKNKGLSDLGINTFRPWEDALVEYLDWLKNKQI</sequence>
<dbReference type="STRING" id="1528.SAMN04488579_10392"/>
<keyword evidence="2" id="KW-0521">NADP</keyword>
<evidence type="ECO:0000313" key="5">
    <source>
        <dbReference type="Proteomes" id="UP000199652"/>
    </source>
</evidence>
<dbReference type="Gene3D" id="3.40.50.720">
    <property type="entry name" value="NAD(P)-binding Rossmann-like Domain"/>
    <property type="match status" value="1"/>
</dbReference>
<evidence type="ECO:0000259" key="3">
    <source>
        <dbReference type="Pfam" id="PF04321"/>
    </source>
</evidence>
<dbReference type="PANTHER" id="PTHR10491:SF4">
    <property type="entry name" value="METHIONINE ADENOSYLTRANSFERASE 2 SUBUNIT BETA"/>
    <property type="match status" value="1"/>
</dbReference>
<proteinExistence type="inferred from homology"/>
<dbReference type="GO" id="GO:0005829">
    <property type="term" value="C:cytosol"/>
    <property type="evidence" value="ECO:0007669"/>
    <property type="project" value="TreeGrafter"/>
</dbReference>
<evidence type="ECO:0000313" key="4">
    <source>
        <dbReference type="EMBL" id="SDX53099.1"/>
    </source>
</evidence>
<dbReference type="UniPathway" id="UPA00124"/>
<name>A0A1H3CHZ4_EUBBA</name>
<accession>A0A1H3CHZ4</accession>
<comment type="similarity">
    <text evidence="1 2">Belongs to the dTDP-4-dehydrorhamnose reductase family.</text>
</comment>
<dbReference type="InterPro" id="IPR036291">
    <property type="entry name" value="NAD(P)-bd_dom_sf"/>
</dbReference>
<dbReference type="AlphaFoldDB" id="A0A1H3CHZ4"/>
<dbReference type="GO" id="GO:0008831">
    <property type="term" value="F:dTDP-4-dehydrorhamnose reductase activity"/>
    <property type="evidence" value="ECO:0007669"/>
    <property type="project" value="UniProtKB-EC"/>
</dbReference>
<organism evidence="4 5">
    <name type="scientific">Eubacterium barkeri</name>
    <name type="common">Clostridium barkeri</name>
    <dbReference type="NCBI Taxonomy" id="1528"/>
    <lineage>
        <taxon>Bacteria</taxon>
        <taxon>Bacillati</taxon>
        <taxon>Bacillota</taxon>
        <taxon>Clostridia</taxon>
        <taxon>Eubacteriales</taxon>
        <taxon>Eubacteriaceae</taxon>
        <taxon>Eubacterium</taxon>
    </lineage>
</organism>
<comment type="function">
    <text evidence="2">Catalyzes the reduction of dTDP-6-deoxy-L-lyxo-4-hexulose to yield dTDP-L-rhamnose.</text>
</comment>
<keyword evidence="5" id="KW-1185">Reference proteome</keyword>
<evidence type="ECO:0000256" key="1">
    <source>
        <dbReference type="ARBA" id="ARBA00010944"/>
    </source>
</evidence>
<evidence type="ECO:0000256" key="2">
    <source>
        <dbReference type="RuleBase" id="RU364082"/>
    </source>
</evidence>
<dbReference type="NCBIfam" id="TIGR01214">
    <property type="entry name" value="rmlD"/>
    <property type="match status" value="1"/>
</dbReference>
<dbReference type="OrthoDB" id="9803892at2"/>
<feature type="domain" description="RmlD-like substrate binding" evidence="3">
    <location>
        <begin position="1"/>
        <end position="283"/>
    </location>
</feature>
<reference evidence="5" key="1">
    <citation type="submission" date="2016-10" db="EMBL/GenBank/DDBJ databases">
        <authorList>
            <person name="Varghese N."/>
            <person name="Submissions S."/>
        </authorList>
    </citation>
    <scope>NUCLEOTIDE SEQUENCE [LARGE SCALE GENOMIC DNA]</scope>
    <source>
        <strain evidence="5">VPI 5359</strain>
    </source>
</reference>
<dbReference type="InterPro" id="IPR005913">
    <property type="entry name" value="dTDP_dehydrorham_reduct"/>
</dbReference>
<dbReference type="Pfam" id="PF04321">
    <property type="entry name" value="RmlD_sub_bind"/>
    <property type="match status" value="1"/>
</dbReference>
<dbReference type="PANTHER" id="PTHR10491">
    <property type="entry name" value="DTDP-4-DEHYDRORHAMNOSE REDUCTASE"/>
    <property type="match status" value="1"/>
</dbReference>
<dbReference type="CDD" id="cd05254">
    <property type="entry name" value="dTDP_HR_like_SDR_e"/>
    <property type="match status" value="1"/>
</dbReference>
<keyword evidence="2" id="KW-0560">Oxidoreductase</keyword>
<dbReference type="InterPro" id="IPR029903">
    <property type="entry name" value="RmlD-like-bd"/>
</dbReference>